<sequence>MKVTNVWAHRFGDKILHQAKELDEIINGLKSIKVPICKGFKRPPFDVKQGLLNKMIDFIFVNNEWKSQPYIDTRIPRESSQKGDFAIITEDDIKIFVEVEFGNIASSFRDLYKFNLAYSLDTYHCGIFILPVKNLARRIDTIQSFEGAKKLITEARNFINLPLILIGIDSDPDTELNLLEIKDDINYWKTYKESDFEKFILEHKNLLFTDI</sequence>
<dbReference type="Proteomes" id="UP000624701">
    <property type="component" value="Unassembled WGS sequence"/>
</dbReference>
<name>A0ABQ2C4R5_9FLAO</name>
<keyword evidence="2" id="KW-1185">Reference proteome</keyword>
<dbReference type="Gene3D" id="3.40.91.20">
    <property type="match status" value="1"/>
</dbReference>
<dbReference type="InterPro" id="IPR011338">
    <property type="entry name" value="BamHI/BglII/BstY"/>
</dbReference>
<dbReference type="SUPFAM" id="SSF52980">
    <property type="entry name" value="Restriction endonuclease-like"/>
    <property type="match status" value="1"/>
</dbReference>
<protein>
    <recommendedName>
        <fullName evidence="3">Restriction endonuclease</fullName>
    </recommendedName>
</protein>
<comment type="caution">
    <text evidence="1">The sequence shown here is derived from an EMBL/GenBank/DDBJ whole genome shotgun (WGS) entry which is preliminary data.</text>
</comment>
<organism evidence="1 2">
    <name type="scientific">Winogradskyella haliclonae</name>
    <dbReference type="NCBI Taxonomy" id="2048558"/>
    <lineage>
        <taxon>Bacteria</taxon>
        <taxon>Pseudomonadati</taxon>
        <taxon>Bacteroidota</taxon>
        <taxon>Flavobacteriia</taxon>
        <taxon>Flavobacteriales</taxon>
        <taxon>Flavobacteriaceae</taxon>
        <taxon>Winogradskyella</taxon>
    </lineage>
</organism>
<dbReference type="EMBL" id="BMDQ01000003">
    <property type="protein sequence ID" value="GGI58058.1"/>
    <property type="molecule type" value="Genomic_DNA"/>
</dbReference>
<reference evidence="2" key="1">
    <citation type="journal article" date="2019" name="Int. J. Syst. Evol. Microbiol.">
        <title>The Global Catalogue of Microorganisms (GCM) 10K type strain sequencing project: providing services to taxonomists for standard genome sequencing and annotation.</title>
        <authorList>
            <consortium name="The Broad Institute Genomics Platform"/>
            <consortium name="The Broad Institute Genome Sequencing Center for Infectious Disease"/>
            <person name="Wu L."/>
            <person name="Ma J."/>
        </authorList>
    </citation>
    <scope>NUCLEOTIDE SEQUENCE [LARGE SCALE GENOMIC DNA]</scope>
    <source>
        <strain evidence="2">CCM 8681</strain>
    </source>
</reference>
<dbReference type="RefSeq" id="WP_188374962.1">
    <property type="nucleotide sequence ID" value="NZ_BMDQ01000003.1"/>
</dbReference>
<evidence type="ECO:0000313" key="1">
    <source>
        <dbReference type="EMBL" id="GGI58058.1"/>
    </source>
</evidence>
<dbReference type="InterPro" id="IPR011335">
    <property type="entry name" value="Restrct_endonuc-II-like"/>
</dbReference>
<evidence type="ECO:0008006" key="3">
    <source>
        <dbReference type="Google" id="ProtNLM"/>
    </source>
</evidence>
<gene>
    <name evidence="1" type="ORF">GCM10011444_23670</name>
</gene>
<dbReference type="Pfam" id="PF09195">
    <property type="entry name" value="Endonuc-BglII"/>
    <property type="match status" value="1"/>
</dbReference>
<proteinExistence type="predicted"/>
<dbReference type="InterPro" id="IPR015278">
    <property type="entry name" value="BglII-like"/>
</dbReference>
<evidence type="ECO:0000313" key="2">
    <source>
        <dbReference type="Proteomes" id="UP000624701"/>
    </source>
</evidence>
<accession>A0ABQ2C4R5</accession>